<evidence type="ECO:0000256" key="8">
    <source>
        <dbReference type="ARBA" id="ARBA00022989"/>
    </source>
</evidence>
<dbReference type="PROSITE" id="PS51013">
    <property type="entry name" value="PANNEXIN"/>
    <property type="match status" value="2"/>
</dbReference>
<keyword evidence="10 12" id="KW-0472">Membrane</keyword>
<proteinExistence type="inferred from homology"/>
<sequence>MSVVGLLAGIGAFFKVRYLHDKAVIDNPVFRLHYRFTSAFFFAACVLTTAFNFFGNPISCITGEPFSRPEALNTYCWLHSTFTLASQEGQRVGTEFAHPGVGAEKSDSEHRYHSYYQWVPFVLFLQGVLFYLPHWLWKMNEGGRVRDMTGGSRGTSIGQEGARHDHCAALFSYLVQTMRYHRNLIVAYVTCELLNFANVVGNIYFINRFLNGAFLTYGTRVVQLSDEDQEDRADPMVEVFPRMTKCNFHMFGSSGTIQKIDALCLLPLNIANEKIYIFLWFWLIILSVITGLALIYRLAMFMSPTLRLFLIRRLASPSKASTETVVWRVPVGDYFLLHMLGKNLEGFLFNRLMDDLAKHLTSNASEAEERRRGPLTRQTSKLSELMSSIDLFSLPSLPFLSQPWGSLPFLGRKVSFLPPNKNDRDHFWLRVLPVSTCNQPAKRSTFNSDMSVARLLSVFATLLKVTLLQDKPVVDNAIFRLHYRFTCVFFLAASVLVTAIDLFGKPIDCIGDVFPQRRVLNTYCWIQQTFTVPFESHQIHPCVGPPSSEKRYHSYYQWVPFVLFFQGLLFYLPHWIWKQHENGIVGQLTEGRRGFDLKGRDATLWRPLLSSYLNETMGTHGYLGVAHVTCELFNLVNAVGNIYLIDLFLGGYFFDYGWQILQRQSLDQEERRDHMIEIFPRVTKCTLDTYGSSGSVQRHDALCILPVNVLNEKIYIFAWFWLVFLAVVSLFALLYRLLVMTSPAVRHLVFKRIGSTTSDPQSMAILSRRLAYPDCYLVFLLGKNLQDVAYRDLLDDLAHHLDHSHLNC</sequence>
<keyword evidence="5 12" id="KW-0812">Transmembrane</keyword>
<evidence type="ECO:0000256" key="5">
    <source>
        <dbReference type="ARBA" id="ARBA00022692"/>
    </source>
</evidence>
<comment type="caution">
    <text evidence="12">Lacks conserved residue(s) required for the propagation of feature annotation.</text>
</comment>
<evidence type="ECO:0000256" key="3">
    <source>
        <dbReference type="ARBA" id="ARBA00022448"/>
    </source>
</evidence>
<evidence type="ECO:0000256" key="11">
    <source>
        <dbReference type="ARBA" id="ARBA00023303"/>
    </source>
</evidence>
<feature type="transmembrane region" description="Helical" evidence="12">
    <location>
        <begin position="115"/>
        <end position="137"/>
    </location>
</feature>
<feature type="transmembrane region" description="Helical" evidence="12">
    <location>
        <begin position="185"/>
        <end position="206"/>
    </location>
</feature>
<name>A0ABR0B0T0_9CRUS</name>
<evidence type="ECO:0000256" key="10">
    <source>
        <dbReference type="ARBA" id="ARBA00023136"/>
    </source>
</evidence>
<dbReference type="Proteomes" id="UP001234178">
    <property type="component" value="Unassembled WGS sequence"/>
</dbReference>
<keyword evidence="11 12" id="KW-0407">Ion channel</keyword>
<keyword evidence="8 12" id="KW-1133">Transmembrane helix</keyword>
<keyword evidence="4" id="KW-1003">Cell membrane</keyword>
<evidence type="ECO:0000313" key="14">
    <source>
        <dbReference type="Proteomes" id="UP001234178"/>
    </source>
</evidence>
<feature type="transmembrane region" description="Helical" evidence="12">
    <location>
        <begin position="481"/>
        <end position="503"/>
    </location>
</feature>
<feature type="transmembrane region" description="Helical" evidence="12">
    <location>
        <begin position="714"/>
        <end position="738"/>
    </location>
</feature>
<evidence type="ECO:0000256" key="1">
    <source>
        <dbReference type="ARBA" id="ARBA00004610"/>
    </source>
</evidence>
<feature type="transmembrane region" description="Helical" evidence="12">
    <location>
        <begin position="32"/>
        <end position="54"/>
    </location>
</feature>
<organism evidence="13 14">
    <name type="scientific">Daphnia magna</name>
    <dbReference type="NCBI Taxonomy" id="35525"/>
    <lineage>
        <taxon>Eukaryota</taxon>
        <taxon>Metazoa</taxon>
        <taxon>Ecdysozoa</taxon>
        <taxon>Arthropoda</taxon>
        <taxon>Crustacea</taxon>
        <taxon>Branchiopoda</taxon>
        <taxon>Diplostraca</taxon>
        <taxon>Cladocera</taxon>
        <taxon>Anomopoda</taxon>
        <taxon>Daphniidae</taxon>
        <taxon>Daphnia</taxon>
    </lineage>
</organism>
<comment type="similarity">
    <text evidence="12">Belongs to the pannexin family.</text>
</comment>
<accession>A0ABR0B0T0</accession>
<keyword evidence="14" id="KW-1185">Reference proteome</keyword>
<keyword evidence="6" id="KW-0303">Gap junction</keyword>
<comment type="subcellular location">
    <subcellularLocation>
        <location evidence="1">Cell junction</location>
        <location evidence="1">Gap junction</location>
    </subcellularLocation>
    <subcellularLocation>
        <location evidence="2 12">Cell membrane</location>
        <topology evidence="2 12">Multi-pass membrane protein</topology>
    </subcellularLocation>
</comment>
<comment type="caution">
    <text evidence="13">The sequence shown here is derived from an EMBL/GenBank/DDBJ whole genome shotgun (WGS) entry which is preliminary data.</text>
</comment>
<evidence type="ECO:0000256" key="7">
    <source>
        <dbReference type="ARBA" id="ARBA00022949"/>
    </source>
</evidence>
<dbReference type="EMBL" id="JAOYFB010000039">
    <property type="protein sequence ID" value="KAK4030987.1"/>
    <property type="molecule type" value="Genomic_DNA"/>
</dbReference>
<reference evidence="13 14" key="1">
    <citation type="journal article" date="2023" name="Nucleic Acids Res.">
        <title>The hologenome of Daphnia magna reveals possible DNA methylation and microbiome-mediated evolution of the host genome.</title>
        <authorList>
            <person name="Chaturvedi A."/>
            <person name="Li X."/>
            <person name="Dhandapani V."/>
            <person name="Marshall H."/>
            <person name="Kissane S."/>
            <person name="Cuenca-Cambronero M."/>
            <person name="Asole G."/>
            <person name="Calvet F."/>
            <person name="Ruiz-Romero M."/>
            <person name="Marangio P."/>
            <person name="Guigo R."/>
            <person name="Rago D."/>
            <person name="Mirbahai L."/>
            <person name="Eastwood N."/>
            <person name="Colbourne J.K."/>
            <person name="Zhou J."/>
            <person name="Mallon E."/>
            <person name="Orsini L."/>
        </authorList>
    </citation>
    <scope>NUCLEOTIDE SEQUENCE [LARGE SCALE GENOMIC DNA]</scope>
    <source>
        <strain evidence="13">LRV0_1</strain>
    </source>
</reference>
<keyword evidence="9 12" id="KW-0406">Ion transport</keyword>
<protein>
    <recommendedName>
        <fullName evidence="12">Innexin</fullName>
    </recommendedName>
</protein>
<evidence type="ECO:0000256" key="9">
    <source>
        <dbReference type="ARBA" id="ARBA00023065"/>
    </source>
</evidence>
<keyword evidence="3 12" id="KW-0813">Transport</keyword>
<dbReference type="PRINTS" id="PR01262">
    <property type="entry name" value="INNEXIN"/>
</dbReference>
<evidence type="ECO:0000256" key="12">
    <source>
        <dbReference type="RuleBase" id="RU010713"/>
    </source>
</evidence>
<gene>
    <name evidence="12" type="primary">inx</name>
    <name evidence="13" type="ORF">OUZ56_024417</name>
</gene>
<dbReference type="InterPro" id="IPR000990">
    <property type="entry name" value="Innexin"/>
</dbReference>
<evidence type="ECO:0000313" key="13">
    <source>
        <dbReference type="EMBL" id="KAK4030987.1"/>
    </source>
</evidence>
<evidence type="ECO:0000256" key="2">
    <source>
        <dbReference type="ARBA" id="ARBA00004651"/>
    </source>
</evidence>
<dbReference type="Pfam" id="PF00876">
    <property type="entry name" value="Innexin"/>
    <property type="match status" value="2"/>
</dbReference>
<feature type="transmembrane region" description="Helical" evidence="12">
    <location>
        <begin position="558"/>
        <end position="577"/>
    </location>
</feature>
<keyword evidence="7" id="KW-0965">Cell junction</keyword>
<dbReference type="PANTHER" id="PTHR11893:SF37">
    <property type="entry name" value="INNEXIN INX3"/>
    <property type="match status" value="1"/>
</dbReference>
<dbReference type="PANTHER" id="PTHR11893">
    <property type="entry name" value="INNEXIN"/>
    <property type="match status" value="1"/>
</dbReference>
<evidence type="ECO:0000256" key="6">
    <source>
        <dbReference type="ARBA" id="ARBA00022868"/>
    </source>
</evidence>
<evidence type="ECO:0000256" key="4">
    <source>
        <dbReference type="ARBA" id="ARBA00022475"/>
    </source>
</evidence>
<feature type="transmembrane region" description="Helical" evidence="12">
    <location>
        <begin position="275"/>
        <end position="299"/>
    </location>
</feature>
<comment type="function">
    <text evidence="12">Structural component of the gap junctions.</text>
</comment>